<proteinExistence type="inferred from homology"/>
<dbReference type="Gene3D" id="3.40.50.1820">
    <property type="entry name" value="alpha/beta hydrolase"/>
    <property type="match status" value="1"/>
</dbReference>
<dbReference type="InterPro" id="IPR050261">
    <property type="entry name" value="FrsA_esterase"/>
</dbReference>
<evidence type="ECO:0000256" key="2">
    <source>
        <dbReference type="ARBA" id="ARBA00038115"/>
    </source>
</evidence>
<sequence length="303" mass="32771">MAASPKRPGPLSGALSTLAYPTAAVLGSMMAKRVFRPPRRRHHKSPADFGLTAETGEVPFNGGTLHTWLIAGDPDRVVIVGHGIGLSKSASLAHAKFLHDAGCTVLLFDHRNHGLSSADPSGSDLADRFTEDLVTLVEHVRSQDRHRDAKIAVYGFSFSCYPVTYMLRQCDVDAVVCDSGPVADLADAFERFMDSRAMPLPDCYRVPPSRKPTVDAFVRTAIQALNAEWPPKAEGRYLSTPMLLLAGETDPIIRPEGVAALAESLPAAEMHTLPGAGHLQGVKKDPQGYADLVLDFLERAWKP</sequence>
<evidence type="ECO:0000313" key="4">
    <source>
        <dbReference type="EMBL" id="MDN3243794.1"/>
    </source>
</evidence>
<dbReference type="GO" id="GO:0016787">
    <property type="term" value="F:hydrolase activity"/>
    <property type="evidence" value="ECO:0007669"/>
    <property type="project" value="UniProtKB-KW"/>
</dbReference>
<evidence type="ECO:0000259" key="3">
    <source>
        <dbReference type="Pfam" id="PF12697"/>
    </source>
</evidence>
<organism evidence="4 5">
    <name type="scientific">Glycomyces tritici</name>
    <dbReference type="NCBI Taxonomy" id="2665176"/>
    <lineage>
        <taxon>Bacteria</taxon>
        <taxon>Bacillati</taxon>
        <taxon>Actinomycetota</taxon>
        <taxon>Actinomycetes</taxon>
        <taxon>Glycomycetales</taxon>
        <taxon>Glycomycetaceae</taxon>
        <taxon>Glycomyces</taxon>
    </lineage>
</organism>
<dbReference type="EMBL" id="JAUEMJ010000017">
    <property type="protein sequence ID" value="MDN3243794.1"/>
    <property type="molecule type" value="Genomic_DNA"/>
</dbReference>
<dbReference type="PANTHER" id="PTHR22946">
    <property type="entry name" value="DIENELACTONE HYDROLASE DOMAIN-CONTAINING PROTEIN-RELATED"/>
    <property type="match status" value="1"/>
</dbReference>
<comment type="caution">
    <text evidence="4">The sequence shown here is derived from an EMBL/GenBank/DDBJ whole genome shotgun (WGS) entry which is preliminary data.</text>
</comment>
<name>A0ABT7YYX4_9ACTN</name>
<dbReference type="Pfam" id="PF12697">
    <property type="entry name" value="Abhydrolase_6"/>
    <property type="match status" value="1"/>
</dbReference>
<dbReference type="InterPro" id="IPR029058">
    <property type="entry name" value="AB_hydrolase_fold"/>
</dbReference>
<accession>A0ABT7YYX4</accession>
<gene>
    <name evidence="4" type="ORF">QWI33_29055</name>
</gene>
<comment type="similarity">
    <text evidence="2">Belongs to the AB hydrolase superfamily. FUS2 hydrolase family.</text>
</comment>
<dbReference type="PANTHER" id="PTHR22946:SF9">
    <property type="entry name" value="POLYKETIDE TRANSFERASE AF380"/>
    <property type="match status" value="1"/>
</dbReference>
<dbReference type="SUPFAM" id="SSF53474">
    <property type="entry name" value="alpha/beta-Hydrolases"/>
    <property type="match status" value="1"/>
</dbReference>
<evidence type="ECO:0000256" key="1">
    <source>
        <dbReference type="ARBA" id="ARBA00022801"/>
    </source>
</evidence>
<dbReference type="Proteomes" id="UP001171902">
    <property type="component" value="Unassembled WGS sequence"/>
</dbReference>
<feature type="domain" description="AB hydrolase-1" evidence="3">
    <location>
        <begin position="78"/>
        <end position="279"/>
    </location>
</feature>
<keyword evidence="5" id="KW-1185">Reference proteome</keyword>
<evidence type="ECO:0000313" key="5">
    <source>
        <dbReference type="Proteomes" id="UP001171902"/>
    </source>
</evidence>
<dbReference type="RefSeq" id="WP_289960103.1">
    <property type="nucleotide sequence ID" value="NZ_JAUEMJ010000017.1"/>
</dbReference>
<reference evidence="4" key="1">
    <citation type="submission" date="2023-06" db="EMBL/GenBank/DDBJ databases">
        <title>Gycomyces niveus sp.nov., a novel actinomycete isolated from soil in Shouguang.</title>
        <authorList>
            <person name="Yang X."/>
            <person name="Zhao J."/>
        </authorList>
    </citation>
    <scope>NUCLEOTIDE SEQUENCE</scope>
    <source>
        <strain evidence="4">NEAU C2</strain>
    </source>
</reference>
<dbReference type="InterPro" id="IPR000073">
    <property type="entry name" value="AB_hydrolase_1"/>
</dbReference>
<protein>
    <submittedName>
        <fullName evidence="4">Alpha/beta fold hydrolase</fullName>
    </submittedName>
</protein>
<keyword evidence="1 4" id="KW-0378">Hydrolase</keyword>